<keyword evidence="2" id="KW-0547">Nucleotide-binding</keyword>
<keyword evidence="5" id="KW-0805">Transcription regulation</keyword>
<dbReference type="Pfam" id="PF00158">
    <property type="entry name" value="Sigma54_activat"/>
    <property type="match status" value="1"/>
</dbReference>
<keyword evidence="1 8" id="KW-0597">Phosphoprotein</keyword>
<keyword evidence="12" id="KW-1185">Reference proteome</keyword>
<evidence type="ECO:0000256" key="6">
    <source>
        <dbReference type="ARBA" id="ARBA00023125"/>
    </source>
</evidence>
<dbReference type="FunFam" id="3.40.50.2300:FF:000018">
    <property type="entry name" value="DNA-binding transcriptional regulator NtrC"/>
    <property type="match status" value="1"/>
</dbReference>
<evidence type="ECO:0000256" key="7">
    <source>
        <dbReference type="ARBA" id="ARBA00023163"/>
    </source>
</evidence>
<dbReference type="InterPro" id="IPR002078">
    <property type="entry name" value="Sigma_54_int"/>
</dbReference>
<dbReference type="RefSeq" id="WP_191616845.1">
    <property type="nucleotide sequence ID" value="NZ_JACYFG010000013.1"/>
</dbReference>
<dbReference type="GO" id="GO:0000160">
    <property type="term" value="P:phosphorelay signal transduction system"/>
    <property type="evidence" value="ECO:0007669"/>
    <property type="project" value="UniProtKB-KW"/>
</dbReference>
<evidence type="ECO:0000256" key="1">
    <source>
        <dbReference type="ARBA" id="ARBA00022553"/>
    </source>
</evidence>
<evidence type="ECO:0000256" key="5">
    <source>
        <dbReference type="ARBA" id="ARBA00023015"/>
    </source>
</evidence>
<evidence type="ECO:0000256" key="3">
    <source>
        <dbReference type="ARBA" id="ARBA00022840"/>
    </source>
</evidence>
<dbReference type="Gene3D" id="1.10.8.60">
    <property type="match status" value="1"/>
</dbReference>
<name>A0A927IHD3_9BACT</name>
<feature type="domain" description="Sigma-54 factor interaction" evidence="9">
    <location>
        <begin position="142"/>
        <end position="371"/>
    </location>
</feature>
<evidence type="ECO:0000313" key="12">
    <source>
        <dbReference type="Proteomes" id="UP000622317"/>
    </source>
</evidence>
<dbReference type="InterPro" id="IPR027417">
    <property type="entry name" value="P-loop_NTPase"/>
</dbReference>
<sequence>MVPTILIVDDERHTREGLMQVLEESYDIYLAENADEAFNLMESESFDVVLTDLRMPGKSGMKVIDKALALANRPPVIMMTAYGDVDSAVEAMKRGAYDFLTKPVNIEKLEILIKRALKSRDLETEVAQLHERLDVKFNFDGIVGNSAELTKVIDRVKLVAPSRASVLIEGETGTGKELIAQAIHQNSNRSKGPFVAVHCAALPAALLESELFGHEKGAFTGATERRIGRFEMAEGGTLFLDEIGEIDLSTQVKLLRFLEQRTFERLGSSKSIKVDTRLVAATNKDLLEMVAKGDFREDLYYRLNVVQIRMPSLADRAEDLPLLLNHFLKEFAAENEMEPPTFEPGAIQALRRYAWPGNIRELRNFAENAVVLHRGGVIHDYDLEAKFRGEGPSVDGSGKIVSPLDKEENEKRLLREALADARGNRTRAAALLGISRRTLHRKLQQWPELDVVDR</sequence>
<evidence type="ECO:0000256" key="8">
    <source>
        <dbReference type="PROSITE-ProRule" id="PRU00169"/>
    </source>
</evidence>
<dbReference type="InterPro" id="IPR002197">
    <property type="entry name" value="HTH_Fis"/>
</dbReference>
<accession>A0A927IHD3</accession>
<dbReference type="PROSITE" id="PS50045">
    <property type="entry name" value="SIGMA54_INTERACT_4"/>
    <property type="match status" value="1"/>
</dbReference>
<dbReference type="SMART" id="SM00448">
    <property type="entry name" value="REC"/>
    <property type="match status" value="1"/>
</dbReference>
<dbReference type="PROSITE" id="PS00675">
    <property type="entry name" value="SIGMA54_INTERACT_1"/>
    <property type="match status" value="1"/>
</dbReference>
<dbReference type="InterPro" id="IPR003593">
    <property type="entry name" value="AAA+_ATPase"/>
</dbReference>
<dbReference type="InterPro" id="IPR001789">
    <property type="entry name" value="Sig_transdc_resp-reg_receiver"/>
</dbReference>
<evidence type="ECO:0000256" key="4">
    <source>
        <dbReference type="ARBA" id="ARBA00023012"/>
    </source>
</evidence>
<dbReference type="GO" id="GO:0006355">
    <property type="term" value="P:regulation of DNA-templated transcription"/>
    <property type="evidence" value="ECO:0007669"/>
    <property type="project" value="InterPro"/>
</dbReference>
<dbReference type="Proteomes" id="UP000622317">
    <property type="component" value="Unassembled WGS sequence"/>
</dbReference>
<dbReference type="InterPro" id="IPR058031">
    <property type="entry name" value="AAA_lid_NorR"/>
</dbReference>
<dbReference type="InterPro" id="IPR025944">
    <property type="entry name" value="Sigma_54_int_dom_CS"/>
</dbReference>
<dbReference type="FunFam" id="3.40.50.300:FF:000006">
    <property type="entry name" value="DNA-binding transcriptional regulator NtrC"/>
    <property type="match status" value="1"/>
</dbReference>
<dbReference type="SUPFAM" id="SSF52540">
    <property type="entry name" value="P-loop containing nucleoside triphosphate hydrolases"/>
    <property type="match status" value="1"/>
</dbReference>
<keyword evidence="4" id="KW-0902">Two-component regulatory system</keyword>
<dbReference type="Gene3D" id="3.40.50.2300">
    <property type="match status" value="1"/>
</dbReference>
<evidence type="ECO:0000259" key="9">
    <source>
        <dbReference type="PROSITE" id="PS50045"/>
    </source>
</evidence>
<dbReference type="PANTHER" id="PTHR32071:SF57">
    <property type="entry name" value="C4-DICARBOXYLATE TRANSPORT TRANSCRIPTIONAL REGULATORY PROTEIN DCTD"/>
    <property type="match status" value="1"/>
</dbReference>
<dbReference type="AlphaFoldDB" id="A0A927IHD3"/>
<protein>
    <submittedName>
        <fullName evidence="11">Sigma-54-dependent Fis family transcriptional regulator</fullName>
    </submittedName>
</protein>
<feature type="domain" description="Response regulatory" evidence="10">
    <location>
        <begin position="4"/>
        <end position="117"/>
    </location>
</feature>
<organism evidence="11 12">
    <name type="scientific">Pelagicoccus enzymogenes</name>
    <dbReference type="NCBI Taxonomy" id="2773457"/>
    <lineage>
        <taxon>Bacteria</taxon>
        <taxon>Pseudomonadati</taxon>
        <taxon>Verrucomicrobiota</taxon>
        <taxon>Opitutia</taxon>
        <taxon>Puniceicoccales</taxon>
        <taxon>Pelagicoccaceae</taxon>
        <taxon>Pelagicoccus</taxon>
    </lineage>
</organism>
<proteinExistence type="predicted"/>
<keyword evidence="7" id="KW-0804">Transcription</keyword>
<dbReference type="InterPro" id="IPR009057">
    <property type="entry name" value="Homeodomain-like_sf"/>
</dbReference>
<dbReference type="SMART" id="SM00382">
    <property type="entry name" value="AAA"/>
    <property type="match status" value="1"/>
</dbReference>
<dbReference type="Pfam" id="PF02954">
    <property type="entry name" value="HTH_8"/>
    <property type="match status" value="1"/>
</dbReference>
<dbReference type="PRINTS" id="PR01590">
    <property type="entry name" value="HTHFIS"/>
</dbReference>
<gene>
    <name evidence="11" type="ORF">IEN85_09435</name>
</gene>
<dbReference type="CDD" id="cd00009">
    <property type="entry name" value="AAA"/>
    <property type="match status" value="1"/>
</dbReference>
<dbReference type="Gene3D" id="3.40.50.300">
    <property type="entry name" value="P-loop containing nucleotide triphosphate hydrolases"/>
    <property type="match status" value="1"/>
</dbReference>
<evidence type="ECO:0000313" key="11">
    <source>
        <dbReference type="EMBL" id="MBD5779714.1"/>
    </source>
</evidence>
<dbReference type="InterPro" id="IPR025943">
    <property type="entry name" value="Sigma_54_int_dom_ATP-bd_2"/>
</dbReference>
<keyword evidence="6" id="KW-0238">DNA-binding</keyword>
<dbReference type="EMBL" id="JACYFG010000013">
    <property type="protein sequence ID" value="MBD5779714.1"/>
    <property type="molecule type" value="Genomic_DNA"/>
</dbReference>
<dbReference type="Pfam" id="PF25601">
    <property type="entry name" value="AAA_lid_14"/>
    <property type="match status" value="1"/>
</dbReference>
<dbReference type="SUPFAM" id="SSF52172">
    <property type="entry name" value="CheY-like"/>
    <property type="match status" value="1"/>
</dbReference>
<reference evidence="11" key="1">
    <citation type="submission" date="2020-09" db="EMBL/GenBank/DDBJ databases">
        <title>Pelagicoccus enzymogenes sp. nov. with an EPS production, isolated from marine sediment.</title>
        <authorList>
            <person name="Feng X."/>
        </authorList>
    </citation>
    <scope>NUCLEOTIDE SEQUENCE</scope>
    <source>
        <strain evidence="11">NFK12</strain>
    </source>
</reference>
<dbReference type="SUPFAM" id="SSF46689">
    <property type="entry name" value="Homeodomain-like"/>
    <property type="match status" value="1"/>
</dbReference>
<dbReference type="InterPro" id="IPR011006">
    <property type="entry name" value="CheY-like_superfamily"/>
</dbReference>
<dbReference type="GO" id="GO:0043565">
    <property type="term" value="F:sequence-specific DNA binding"/>
    <property type="evidence" value="ECO:0007669"/>
    <property type="project" value="InterPro"/>
</dbReference>
<feature type="modified residue" description="4-aspartylphosphate" evidence="8">
    <location>
        <position position="52"/>
    </location>
</feature>
<dbReference type="PROSITE" id="PS50110">
    <property type="entry name" value="RESPONSE_REGULATORY"/>
    <property type="match status" value="1"/>
</dbReference>
<dbReference type="InterPro" id="IPR025662">
    <property type="entry name" value="Sigma_54_int_dom_ATP-bd_1"/>
</dbReference>
<evidence type="ECO:0000256" key="2">
    <source>
        <dbReference type="ARBA" id="ARBA00022741"/>
    </source>
</evidence>
<keyword evidence="3" id="KW-0067">ATP-binding</keyword>
<dbReference type="GO" id="GO:0005524">
    <property type="term" value="F:ATP binding"/>
    <property type="evidence" value="ECO:0007669"/>
    <property type="project" value="UniProtKB-KW"/>
</dbReference>
<dbReference type="Gene3D" id="1.10.10.60">
    <property type="entry name" value="Homeodomain-like"/>
    <property type="match status" value="1"/>
</dbReference>
<dbReference type="PROSITE" id="PS00676">
    <property type="entry name" value="SIGMA54_INTERACT_2"/>
    <property type="match status" value="1"/>
</dbReference>
<comment type="caution">
    <text evidence="11">The sequence shown here is derived from an EMBL/GenBank/DDBJ whole genome shotgun (WGS) entry which is preliminary data.</text>
</comment>
<dbReference type="PROSITE" id="PS00688">
    <property type="entry name" value="SIGMA54_INTERACT_3"/>
    <property type="match status" value="1"/>
</dbReference>
<dbReference type="PANTHER" id="PTHR32071">
    <property type="entry name" value="TRANSCRIPTIONAL REGULATORY PROTEIN"/>
    <property type="match status" value="1"/>
</dbReference>
<evidence type="ECO:0000259" key="10">
    <source>
        <dbReference type="PROSITE" id="PS50110"/>
    </source>
</evidence>
<dbReference type="Pfam" id="PF00072">
    <property type="entry name" value="Response_reg"/>
    <property type="match status" value="1"/>
</dbReference>